<dbReference type="InParanoid" id="A0A0R0G9Q5"/>
<keyword evidence="1" id="KW-0812">Transmembrane</keyword>
<evidence type="ECO:0000313" key="4">
    <source>
        <dbReference type="Proteomes" id="UP000008827"/>
    </source>
</evidence>
<evidence type="ECO:0000256" key="1">
    <source>
        <dbReference type="SAM" id="Phobius"/>
    </source>
</evidence>
<keyword evidence="1" id="KW-0472">Membrane</keyword>
<proteinExistence type="predicted"/>
<dbReference type="EnsemblPlants" id="KRH12387">
    <property type="protein sequence ID" value="KRH12387"/>
    <property type="gene ID" value="GLYMA_15G169700"/>
</dbReference>
<dbReference type="Proteomes" id="UP000008827">
    <property type="component" value="Chromosome 15"/>
</dbReference>
<accession>A0A2K7GWP8</accession>
<dbReference type="EMBL" id="CM000848">
    <property type="protein sequence ID" value="KRH12387.2"/>
    <property type="molecule type" value="Genomic_DNA"/>
</dbReference>
<keyword evidence="1" id="KW-1133">Transmembrane helix</keyword>
<gene>
    <name evidence="2" type="ORF">GLYMA_15G169700</name>
</gene>
<keyword evidence="4" id="KW-1185">Reference proteome</keyword>
<evidence type="ECO:0008006" key="5">
    <source>
        <dbReference type="Google" id="ProtNLM"/>
    </source>
</evidence>
<dbReference type="Gramene" id="KRH12387">
    <property type="protein sequence ID" value="KRH12387"/>
    <property type="gene ID" value="GLYMA_15G169700"/>
</dbReference>
<evidence type="ECO:0000313" key="2">
    <source>
        <dbReference type="EMBL" id="KRH12387.2"/>
    </source>
</evidence>
<dbReference type="PANTHER" id="PTHR45749:SF37">
    <property type="entry name" value="OS05G0311600 PROTEIN"/>
    <property type="match status" value="1"/>
</dbReference>
<reference evidence="2" key="3">
    <citation type="submission" date="2018-07" db="EMBL/GenBank/DDBJ databases">
        <title>WGS assembly of Glycine max.</title>
        <authorList>
            <person name="Schmutz J."/>
            <person name="Cannon S."/>
            <person name="Schlueter J."/>
            <person name="Ma J."/>
            <person name="Mitros T."/>
            <person name="Nelson W."/>
            <person name="Hyten D."/>
            <person name="Song Q."/>
            <person name="Thelen J."/>
            <person name="Cheng J."/>
            <person name="Xu D."/>
            <person name="Hellsten U."/>
            <person name="May G."/>
            <person name="Yu Y."/>
            <person name="Sakurai T."/>
            <person name="Umezawa T."/>
            <person name="Bhattacharyya M."/>
            <person name="Sandhu D."/>
            <person name="Valliyodan B."/>
            <person name="Lindquist E."/>
            <person name="Peto M."/>
            <person name="Grant D."/>
            <person name="Shu S."/>
            <person name="Goodstein D."/>
            <person name="Barry K."/>
            <person name="Futrell-Griggs M."/>
            <person name="Abernathy B."/>
            <person name="Du J."/>
            <person name="Tian Z."/>
            <person name="Zhu L."/>
            <person name="Gill N."/>
            <person name="Joshi T."/>
            <person name="Libault M."/>
            <person name="Sethuraman A."/>
            <person name="Zhang X."/>
            <person name="Shinozaki K."/>
            <person name="Nguyen H."/>
            <person name="Wing R."/>
            <person name="Cregan P."/>
            <person name="Specht J."/>
            <person name="Grimwood J."/>
            <person name="Rokhsar D."/>
            <person name="Stacey G."/>
            <person name="Shoemaker R."/>
            <person name="Jackson S."/>
        </authorList>
    </citation>
    <scope>NUCLEOTIDE SEQUENCE</scope>
    <source>
        <tissue evidence="2">Callus</tissue>
    </source>
</reference>
<protein>
    <recommendedName>
        <fullName evidence="5">DUF4371 domain-containing protein</fullName>
    </recommendedName>
</protein>
<organism evidence="2">
    <name type="scientific">Glycine max</name>
    <name type="common">Soybean</name>
    <name type="synonym">Glycine hispida</name>
    <dbReference type="NCBI Taxonomy" id="3847"/>
    <lineage>
        <taxon>Eukaryota</taxon>
        <taxon>Viridiplantae</taxon>
        <taxon>Streptophyta</taxon>
        <taxon>Embryophyta</taxon>
        <taxon>Tracheophyta</taxon>
        <taxon>Spermatophyta</taxon>
        <taxon>Magnoliopsida</taxon>
        <taxon>eudicotyledons</taxon>
        <taxon>Gunneridae</taxon>
        <taxon>Pentapetalae</taxon>
        <taxon>rosids</taxon>
        <taxon>fabids</taxon>
        <taxon>Fabales</taxon>
        <taxon>Fabaceae</taxon>
        <taxon>Papilionoideae</taxon>
        <taxon>50 kb inversion clade</taxon>
        <taxon>NPAAA clade</taxon>
        <taxon>indigoferoid/millettioid clade</taxon>
        <taxon>Phaseoleae</taxon>
        <taxon>Glycine</taxon>
        <taxon>Glycine subgen. Soja</taxon>
    </lineage>
</organism>
<evidence type="ECO:0000313" key="3">
    <source>
        <dbReference type="EnsemblPlants" id="KRH12387"/>
    </source>
</evidence>
<reference evidence="3" key="2">
    <citation type="submission" date="2018-02" db="UniProtKB">
        <authorList>
            <consortium name="EnsemblPlants"/>
        </authorList>
    </citation>
    <scope>IDENTIFICATION</scope>
    <source>
        <strain evidence="3">Williams 82</strain>
    </source>
</reference>
<dbReference type="AlphaFoldDB" id="A0A0R0G9Q5"/>
<dbReference type="PANTHER" id="PTHR45749">
    <property type="match status" value="1"/>
</dbReference>
<feature type="transmembrane region" description="Helical" evidence="1">
    <location>
        <begin position="6"/>
        <end position="29"/>
    </location>
</feature>
<reference evidence="2 3" key="1">
    <citation type="journal article" date="2010" name="Nature">
        <title>Genome sequence of the palaeopolyploid soybean.</title>
        <authorList>
            <person name="Schmutz J."/>
            <person name="Cannon S.B."/>
            <person name="Schlueter J."/>
            <person name="Ma J."/>
            <person name="Mitros T."/>
            <person name="Nelson W."/>
            <person name="Hyten D.L."/>
            <person name="Song Q."/>
            <person name="Thelen J.J."/>
            <person name="Cheng J."/>
            <person name="Xu D."/>
            <person name="Hellsten U."/>
            <person name="May G.D."/>
            <person name="Yu Y."/>
            <person name="Sakurai T."/>
            <person name="Umezawa T."/>
            <person name="Bhattacharyya M.K."/>
            <person name="Sandhu D."/>
            <person name="Valliyodan B."/>
            <person name="Lindquist E."/>
            <person name="Peto M."/>
            <person name="Grant D."/>
            <person name="Shu S."/>
            <person name="Goodstein D."/>
            <person name="Barry K."/>
            <person name="Futrell-Griggs M."/>
            <person name="Abernathy B."/>
            <person name="Du J."/>
            <person name="Tian Z."/>
            <person name="Zhu L."/>
            <person name="Gill N."/>
            <person name="Joshi T."/>
            <person name="Libault M."/>
            <person name="Sethuraman A."/>
            <person name="Zhang X.-C."/>
            <person name="Shinozaki K."/>
            <person name="Nguyen H.T."/>
            <person name="Wing R.A."/>
            <person name="Cregan P."/>
            <person name="Specht J."/>
            <person name="Grimwood J."/>
            <person name="Rokhsar D."/>
            <person name="Stacey G."/>
            <person name="Shoemaker R.C."/>
            <person name="Jackson S.A."/>
        </authorList>
    </citation>
    <scope>NUCLEOTIDE SEQUENCE</scope>
    <source>
        <strain evidence="3">cv. Williams 82</strain>
        <tissue evidence="2">Callus</tissue>
    </source>
</reference>
<accession>A0A0R0G9Q5</accession>
<sequence length="150" mass="17436">MVQYIAYVVILLDHILDTIKLISFIFYCARQGLAFRGNDKTIYQKNKYGFFELLDFLGNYNEVIQEVVKNNHRNLKLTVSTFARAISSETTKVILDYLLFAILISESQDILQSKWLWLYIMQPVKVMGQGYDEANAMQGEFNDFGFCAFN</sequence>
<name>A0A0R0G9Q5_SOYBN</name>